<dbReference type="EMBL" id="PP179332">
    <property type="protein sequence ID" value="XAI71228.1"/>
    <property type="molecule type" value="Genomic_DNA"/>
</dbReference>
<evidence type="ECO:0000313" key="1">
    <source>
        <dbReference type="EMBL" id="XAI71228.1"/>
    </source>
</evidence>
<accession>A0AAU6W3U2</accession>
<reference evidence="1" key="1">
    <citation type="journal article" date="2024" name="J. Gen. Virol.">
        <title>Novel phages of Pseudomonas syringae unveil numerous potential auxiliary metabolic genes.</title>
        <authorList>
            <person name="Feltin C."/>
            <person name="Garneau J.R."/>
            <person name="Morris C.E."/>
            <person name="Berard A."/>
            <person name="Torres-Barcelo C."/>
        </authorList>
    </citation>
    <scope>NUCLEOTIDE SEQUENCE</scope>
</reference>
<sequence length="154" mass="17725">MNLPDVKFTDLVASWLGLTTPRMAARRCFERFQREFFVYVVTLDTQPVDCLLVSKETSLAAIHDRRYGGDVRVGFKLMTSLEPNKAFRFEHEDTEQPDHVGRNVKFFDFSLGEVLTDLMAADRDLVAPFYYSVTSWARQETELSVEFKGIVTVD</sequence>
<name>A0AAU6W3U2_9VIRU</name>
<organism evidence="1">
    <name type="scientific">Pseudomonas phage Cygsa01</name>
    <dbReference type="NCBI Taxonomy" id="3138529"/>
    <lineage>
        <taxon>Viruses</taxon>
    </lineage>
</organism>
<proteinExistence type="predicted"/>
<protein>
    <submittedName>
        <fullName evidence="1">Uncharacterized protein</fullName>
    </submittedName>
</protein>
<gene>
    <name evidence="1" type="ORF">Cygsa01_00182</name>
</gene>